<keyword evidence="15" id="KW-0788">Thiol protease</keyword>
<dbReference type="Gene3D" id="1.20.58.80">
    <property type="entry name" value="Phosphotransferase system, lactose/cellobiose-type IIA subunit"/>
    <property type="match status" value="1"/>
</dbReference>
<protein>
    <recommendedName>
        <fullName evidence="22">Ubiquitin carboxyl-terminal hydrolase 8</fullName>
        <ecNumber evidence="7">3.4.19.12</ecNumber>
    </recommendedName>
    <alternativeName>
        <fullName evidence="24">Deubiquitinating enzyme 8</fullName>
    </alternativeName>
    <alternativeName>
        <fullName evidence="26">Ubiquitin isopeptidase Y</fullName>
    </alternativeName>
    <alternativeName>
        <fullName evidence="23">Ubiquitin thioesterase 8</fullName>
    </alternativeName>
    <alternativeName>
        <fullName evidence="25">Ubiquitin-specific-processing protease 8</fullName>
    </alternativeName>
</protein>
<evidence type="ECO:0000256" key="15">
    <source>
        <dbReference type="ARBA" id="ARBA00022807"/>
    </source>
</evidence>
<keyword evidence="31" id="KW-1185">Reference proteome</keyword>
<evidence type="ECO:0000256" key="27">
    <source>
        <dbReference type="SAM" id="MobiDB-lite"/>
    </source>
</evidence>
<feature type="region of interest" description="Disordered" evidence="27">
    <location>
        <begin position="701"/>
        <end position="764"/>
    </location>
</feature>
<keyword evidence="17" id="KW-0729">SH3-binding</keyword>
<dbReference type="GO" id="GO:0030496">
    <property type="term" value="C:midbody"/>
    <property type="evidence" value="ECO:0007669"/>
    <property type="project" value="UniProtKB-ARBA"/>
</dbReference>
<keyword evidence="19" id="KW-0539">Nucleus</keyword>
<feature type="region of interest" description="Disordered" evidence="27">
    <location>
        <begin position="416"/>
        <end position="663"/>
    </location>
</feature>
<keyword evidence="10" id="KW-0597">Phosphoprotein</keyword>
<feature type="compositionally biased region" description="Basic and acidic residues" evidence="27">
    <location>
        <begin position="445"/>
        <end position="476"/>
    </location>
</feature>
<dbReference type="InterPro" id="IPR001394">
    <property type="entry name" value="Peptidase_C19_UCH"/>
</dbReference>
<dbReference type="Pfam" id="PF20625">
    <property type="entry name" value="WW_USP8"/>
    <property type="match status" value="1"/>
</dbReference>
<evidence type="ECO:0000256" key="14">
    <source>
        <dbReference type="ARBA" id="ARBA00022801"/>
    </source>
</evidence>
<dbReference type="InterPro" id="IPR018200">
    <property type="entry name" value="USP_CS"/>
</dbReference>
<evidence type="ECO:0000256" key="7">
    <source>
        <dbReference type="ARBA" id="ARBA00012759"/>
    </source>
</evidence>
<keyword evidence="11" id="KW-0645">Protease</keyword>
<evidence type="ECO:0000256" key="21">
    <source>
        <dbReference type="ARBA" id="ARBA00063318"/>
    </source>
</evidence>
<dbReference type="GO" id="GO:0005886">
    <property type="term" value="C:plasma membrane"/>
    <property type="evidence" value="ECO:0007669"/>
    <property type="project" value="UniProtKB-SubCell"/>
</dbReference>
<dbReference type="EC" id="3.4.19.12" evidence="7"/>
<dbReference type="PROSITE" id="PS00972">
    <property type="entry name" value="USP_1"/>
    <property type="match status" value="1"/>
</dbReference>
<evidence type="ECO:0000256" key="19">
    <source>
        <dbReference type="ARBA" id="ARBA00023242"/>
    </source>
</evidence>
<dbReference type="Pfam" id="PF08969">
    <property type="entry name" value="USP8_dimer"/>
    <property type="match status" value="1"/>
</dbReference>
<dbReference type="PROSITE" id="PS50206">
    <property type="entry name" value="RHODANESE_3"/>
    <property type="match status" value="1"/>
</dbReference>
<dbReference type="EMBL" id="QUSF01000015">
    <property type="protein sequence ID" value="RLW03785.1"/>
    <property type="molecule type" value="Genomic_DNA"/>
</dbReference>
<evidence type="ECO:0000256" key="6">
    <source>
        <dbReference type="ARBA" id="ARBA00009085"/>
    </source>
</evidence>
<dbReference type="AlphaFoldDB" id="A0A3L8SL14"/>
<dbReference type="OrthoDB" id="292964at2759"/>
<dbReference type="PANTHER" id="PTHR21646">
    <property type="entry name" value="UBIQUITIN CARBOXYL-TERMINAL HYDROLASE"/>
    <property type="match status" value="1"/>
</dbReference>
<evidence type="ECO:0000256" key="20">
    <source>
        <dbReference type="ARBA" id="ARBA00023306"/>
    </source>
</evidence>
<dbReference type="InterPro" id="IPR048498">
    <property type="entry name" value="WW_USP8"/>
</dbReference>
<dbReference type="STRING" id="44316.ENSEGOP00005004630"/>
<gene>
    <name evidence="30" type="ORF">DV515_00006369</name>
</gene>
<dbReference type="GO" id="GO:0006508">
    <property type="term" value="P:proteolysis"/>
    <property type="evidence" value="ECO:0007669"/>
    <property type="project" value="UniProtKB-KW"/>
</dbReference>
<dbReference type="InterPro" id="IPR050185">
    <property type="entry name" value="Ub_carboxyl-term_hydrolase"/>
</dbReference>
<evidence type="ECO:0000256" key="5">
    <source>
        <dbReference type="ARBA" id="ARBA00004496"/>
    </source>
</evidence>
<evidence type="ECO:0000256" key="22">
    <source>
        <dbReference type="ARBA" id="ARBA00070641"/>
    </source>
</evidence>
<keyword evidence="13" id="KW-0833">Ubl conjugation pathway</keyword>
<comment type="caution">
    <text evidence="30">The sequence shown here is derived from an EMBL/GenBank/DDBJ whole genome shotgun (WGS) entry which is preliminary data.</text>
</comment>
<evidence type="ECO:0000313" key="31">
    <source>
        <dbReference type="Proteomes" id="UP000276834"/>
    </source>
</evidence>
<evidence type="ECO:0000313" key="30">
    <source>
        <dbReference type="EMBL" id="RLW03785.1"/>
    </source>
</evidence>
<evidence type="ECO:0000256" key="25">
    <source>
        <dbReference type="ARBA" id="ARBA00078426"/>
    </source>
</evidence>
<dbReference type="PROSITE" id="PS50235">
    <property type="entry name" value="USP_3"/>
    <property type="match status" value="1"/>
</dbReference>
<dbReference type="InterPro" id="IPR036873">
    <property type="entry name" value="Rhodanese-like_dom_sf"/>
</dbReference>
<dbReference type="CDD" id="cd02674">
    <property type="entry name" value="Peptidase_C19R"/>
    <property type="match status" value="1"/>
</dbReference>
<sequence>MPAVASVPKELYLSTSLKDLNKKTEVKPEKTSTKSYVQSALKIFKAAEESRLDGDEEKAYILYMKYVAVYNLIRKRPDFKQQQDYFHSILGPTNLKKALDEAEILSDSLKLRYSCESVFYALQNAKSIKLIEANYTRKLKFGKNLKRGTDKSCKKKQDPKDDGKSSAKNSSESAVDSKGKSQRINGETKHSLERKDQSDSLSGAVTPEKLFAMMSDKNIELLIMDARKSKDYQESCIPKSISVPEEAIHPGDTAYLIEARLPEESRDAWKRRGQFHYVILLDWFSSAEDLKLGTTLQSLKDALFKWESKTILQNEPLILEGGYENWLLCFPQYTTNAKVTPPQHGRTEAVTVSLDFTYPSLEEPAPVPPVVAENEEMGDNLEERLKSLNRPNVQDAAVPKSDSSFVVNPMSITRSIPEVDRSKKPSLKILGDNRAKPPSTISDSHSGESGRIVPDRSTKPVHDGRSTLTEEEKSQVHAETAALLEKNRREKELRERQQQEQKERLKREKEEQEQKEQEQKAKEEQKEKERKEKLQQSKEDREQKEMDEQIKREQEEKEQERGHRETVEAKKQNKNEPENIGAKRIEVDKISMEEREKGSRTPETQKRALGDASQTFVTVPGKQMGVKGQPDSEAQKPGPLREDSEQDTERLKSQREPLIRARSEEMGRIVPGLPAGWVKFLDDITGTYRYYHSPTNTVQMYPPEMAPPATPPSTPPSRKAKPKATAEREREHSKLKRSYSSPDITQAIQEEDKKRVPVTPAVNRDNKPACYTKAEISRLSASQIRNLNPVFGGSGPALTGLRNLGNTCYMNSILQCLCNAPHLAEYFNRNFYQADINRSNFLGHKGEVAEEFGVIMKALWAGQYKYISPKDFKITIGKINDQFSGYSQQDSQELLLFLMDGLHEDLNKADNRKRYKEENNDHLDDSSAAEIAWHKHKQLNESIIVALFQGQFKSTVQCLTCHKRSRTFEAFMYLSLPLASSSKCTLQECLRLFSKEEKLTDNNRFYCSHCKTRRDSLKKIEIWKLPPVLLVHLKRFSYDGRWKQKLQTSVDFPLETLDLSQYVIGPKTSLKRYNLFSVSNHYGGLDGGHYTAYCKNASKQRWFKFDDHEVSEISASSVKSSAAYILFYTSYEQRAVDMAT</sequence>
<dbReference type="Proteomes" id="UP000276834">
    <property type="component" value="Unassembled WGS sequence"/>
</dbReference>
<feature type="compositionally biased region" description="Basic and acidic residues" evidence="27">
    <location>
        <begin position="147"/>
        <end position="165"/>
    </location>
</feature>
<dbReference type="Pfam" id="PF00581">
    <property type="entry name" value="Rhodanese"/>
    <property type="match status" value="1"/>
</dbReference>
<dbReference type="Pfam" id="PF00443">
    <property type="entry name" value="UCH"/>
    <property type="match status" value="1"/>
</dbReference>
<evidence type="ECO:0000256" key="8">
    <source>
        <dbReference type="ARBA" id="ARBA00022475"/>
    </source>
</evidence>
<evidence type="ECO:0000256" key="10">
    <source>
        <dbReference type="ARBA" id="ARBA00022553"/>
    </source>
</evidence>
<dbReference type="GO" id="GO:0016579">
    <property type="term" value="P:protein deubiquitination"/>
    <property type="evidence" value="ECO:0007669"/>
    <property type="project" value="InterPro"/>
</dbReference>
<dbReference type="SMART" id="SM00450">
    <property type="entry name" value="RHOD"/>
    <property type="match status" value="1"/>
</dbReference>
<keyword evidence="14" id="KW-0378">Hydrolase</keyword>
<evidence type="ECO:0000256" key="17">
    <source>
        <dbReference type="ARBA" id="ARBA00023036"/>
    </source>
</evidence>
<dbReference type="GO" id="GO:0010008">
    <property type="term" value="C:endosome membrane"/>
    <property type="evidence" value="ECO:0007669"/>
    <property type="project" value="UniProtKB-SubCell"/>
</dbReference>
<dbReference type="SUPFAM" id="SSF140856">
    <property type="entry name" value="USP8 N-terminal domain-like"/>
    <property type="match status" value="1"/>
</dbReference>
<keyword evidence="9" id="KW-0963">Cytoplasm</keyword>
<comment type="similarity">
    <text evidence="6">Belongs to the peptidase C19 family.</text>
</comment>
<keyword evidence="12" id="KW-0967">Endosome</keyword>
<evidence type="ECO:0000256" key="9">
    <source>
        <dbReference type="ARBA" id="ARBA00022490"/>
    </source>
</evidence>
<evidence type="ECO:0000256" key="13">
    <source>
        <dbReference type="ARBA" id="ARBA00022786"/>
    </source>
</evidence>
<feature type="compositionally biased region" description="Basic and acidic residues" evidence="27">
    <location>
        <begin position="186"/>
        <end position="198"/>
    </location>
</feature>
<dbReference type="GO" id="GO:0005829">
    <property type="term" value="C:cytosol"/>
    <property type="evidence" value="ECO:0007669"/>
    <property type="project" value="UniProtKB-ARBA"/>
</dbReference>
<dbReference type="SUPFAM" id="SSF54001">
    <property type="entry name" value="Cysteine proteinases"/>
    <property type="match status" value="1"/>
</dbReference>
<dbReference type="Gene3D" id="3.40.250.10">
    <property type="entry name" value="Rhodanese-like domain"/>
    <property type="match status" value="1"/>
</dbReference>
<name>A0A3L8SL14_CHLGU</name>
<dbReference type="InterPro" id="IPR038765">
    <property type="entry name" value="Papain-like_cys_pep_sf"/>
</dbReference>
<comment type="subcellular location">
    <subcellularLocation>
        <location evidence="3">Cell membrane</location>
        <topology evidence="3">Peripheral membrane protein</topology>
    </subcellularLocation>
    <subcellularLocation>
        <location evidence="5">Cytoplasm</location>
    </subcellularLocation>
    <subcellularLocation>
        <location evidence="4">Endosome membrane</location>
        <topology evidence="4">Peripheral membrane protein</topology>
    </subcellularLocation>
    <subcellularLocation>
        <location evidence="2">Nucleus</location>
    </subcellularLocation>
</comment>
<evidence type="ECO:0000256" key="2">
    <source>
        <dbReference type="ARBA" id="ARBA00004123"/>
    </source>
</evidence>
<keyword evidence="18" id="KW-0472">Membrane</keyword>
<dbReference type="InterPro" id="IPR028889">
    <property type="entry name" value="USP"/>
</dbReference>
<evidence type="ECO:0000256" key="23">
    <source>
        <dbReference type="ARBA" id="ARBA00076185"/>
    </source>
</evidence>
<feature type="region of interest" description="Disordered" evidence="27">
    <location>
        <begin position="147"/>
        <end position="201"/>
    </location>
</feature>
<evidence type="ECO:0000256" key="11">
    <source>
        <dbReference type="ARBA" id="ARBA00022670"/>
    </source>
</evidence>
<feature type="compositionally biased region" description="Polar residues" evidence="27">
    <location>
        <begin position="738"/>
        <end position="748"/>
    </location>
</feature>
<dbReference type="SUPFAM" id="SSF52821">
    <property type="entry name" value="Rhodanese/Cell cycle control phosphatase"/>
    <property type="match status" value="1"/>
</dbReference>
<evidence type="ECO:0000256" key="3">
    <source>
        <dbReference type="ARBA" id="ARBA00004202"/>
    </source>
</evidence>
<evidence type="ECO:0000256" key="16">
    <source>
        <dbReference type="ARBA" id="ARBA00022843"/>
    </source>
</evidence>
<evidence type="ECO:0000256" key="24">
    <source>
        <dbReference type="ARBA" id="ARBA00077311"/>
    </source>
</evidence>
<dbReference type="PANTHER" id="PTHR21646:SF27">
    <property type="entry name" value="UBIQUITIN CARBOXYL-TERMINAL HYDROLASE 8"/>
    <property type="match status" value="1"/>
</dbReference>
<keyword evidence="16" id="KW-0832">Ubl conjugation</keyword>
<proteinExistence type="inferred from homology"/>
<dbReference type="InterPro" id="IPR015063">
    <property type="entry name" value="USP8_dimer"/>
</dbReference>
<reference evidence="30 31" key="1">
    <citation type="journal article" date="2018" name="Proc. R. Soc. B">
        <title>A non-coding region near Follistatin controls head colour polymorphism in the Gouldian finch.</title>
        <authorList>
            <person name="Toomey M.B."/>
            <person name="Marques C.I."/>
            <person name="Andrade P."/>
            <person name="Araujo P.M."/>
            <person name="Sabatino S."/>
            <person name="Gazda M.A."/>
            <person name="Afonso S."/>
            <person name="Lopes R.J."/>
            <person name="Corbo J.C."/>
            <person name="Carneiro M."/>
        </authorList>
    </citation>
    <scope>NUCLEOTIDE SEQUENCE [LARGE SCALE GENOMIC DNA]</scope>
    <source>
        <strain evidence="30">Red01</strain>
        <tissue evidence="30">Muscle</tissue>
    </source>
</reference>
<evidence type="ECO:0000256" key="18">
    <source>
        <dbReference type="ARBA" id="ARBA00023136"/>
    </source>
</evidence>
<feature type="compositionally biased region" description="Basic and acidic residues" evidence="27">
    <location>
        <begin position="485"/>
        <end position="609"/>
    </location>
</feature>
<feature type="compositionally biased region" description="Basic and acidic residues" evidence="27">
    <location>
        <begin position="639"/>
        <end position="663"/>
    </location>
</feature>
<dbReference type="Gene3D" id="3.90.70.10">
    <property type="entry name" value="Cysteine proteinases"/>
    <property type="match status" value="1"/>
</dbReference>
<dbReference type="FunFam" id="1.20.58.80:FF:000011">
    <property type="entry name" value="Ubiquitin carboxyl-terminal hydrolase 8"/>
    <property type="match status" value="1"/>
</dbReference>
<comment type="catalytic activity">
    <reaction evidence="1">
        <text>Thiol-dependent hydrolysis of ester, thioester, amide, peptide and isopeptide bonds formed by the C-terminal Gly of ubiquitin (a 76-residue protein attached to proteins as an intracellular targeting signal).</text>
        <dbReference type="EC" id="3.4.19.12"/>
    </reaction>
</comment>
<dbReference type="InterPro" id="IPR001763">
    <property type="entry name" value="Rhodanese-like_dom"/>
</dbReference>
<dbReference type="FunFam" id="3.40.250.10:FF:000017">
    <property type="entry name" value="ubiquitin carboxyl-terminal hydrolase 8"/>
    <property type="match status" value="1"/>
</dbReference>
<evidence type="ECO:0000259" key="28">
    <source>
        <dbReference type="PROSITE" id="PS50206"/>
    </source>
</evidence>
<feature type="compositionally biased region" description="Pro residues" evidence="27">
    <location>
        <begin position="704"/>
        <end position="715"/>
    </location>
</feature>
<feature type="domain" description="USP" evidence="29">
    <location>
        <begin position="799"/>
        <end position="1131"/>
    </location>
</feature>
<dbReference type="GO" id="GO:0005634">
    <property type="term" value="C:nucleus"/>
    <property type="evidence" value="ECO:0007669"/>
    <property type="project" value="UniProtKB-SubCell"/>
</dbReference>
<dbReference type="GO" id="GO:0017124">
    <property type="term" value="F:SH3 domain binding"/>
    <property type="evidence" value="ECO:0007669"/>
    <property type="project" value="UniProtKB-KW"/>
</dbReference>
<accession>A0A3L8SL14</accession>
<dbReference type="PROSITE" id="PS00973">
    <property type="entry name" value="USP_2"/>
    <property type="match status" value="1"/>
</dbReference>
<feature type="domain" description="Rhodanese" evidence="28">
    <location>
        <begin position="217"/>
        <end position="335"/>
    </location>
</feature>
<organism evidence="30 31">
    <name type="scientific">Chloebia gouldiae</name>
    <name type="common">Gouldian finch</name>
    <name type="synonym">Erythrura gouldiae</name>
    <dbReference type="NCBI Taxonomy" id="44316"/>
    <lineage>
        <taxon>Eukaryota</taxon>
        <taxon>Metazoa</taxon>
        <taxon>Chordata</taxon>
        <taxon>Craniata</taxon>
        <taxon>Vertebrata</taxon>
        <taxon>Euteleostomi</taxon>
        <taxon>Archelosauria</taxon>
        <taxon>Archosauria</taxon>
        <taxon>Dinosauria</taxon>
        <taxon>Saurischia</taxon>
        <taxon>Theropoda</taxon>
        <taxon>Coelurosauria</taxon>
        <taxon>Aves</taxon>
        <taxon>Neognathae</taxon>
        <taxon>Neoaves</taxon>
        <taxon>Telluraves</taxon>
        <taxon>Australaves</taxon>
        <taxon>Passeriformes</taxon>
        <taxon>Passeroidea</taxon>
        <taxon>Passeridae</taxon>
        <taxon>Chloebia</taxon>
    </lineage>
</organism>
<evidence type="ECO:0000256" key="26">
    <source>
        <dbReference type="ARBA" id="ARBA00082456"/>
    </source>
</evidence>
<keyword evidence="20" id="KW-0131">Cell cycle</keyword>
<dbReference type="FunFam" id="3.90.70.10:FF:000025">
    <property type="entry name" value="Putative ubiquitin carboxyl-terminal hydrolase 8"/>
    <property type="match status" value="1"/>
</dbReference>
<comment type="subunit">
    <text evidence="21">Forms a ternary complex with RNF128 and OTUB1. Interacts (via C-terminal UCH catalytic domain) with OTUB1 isoform 1. Interacts with STAM2 (via SH3 domain). Interacts with DNAJB3, EGFR, EPS15, RASGRF1, RNF41, YWHAE, YWHAG and YWHAZ. Interacts with NBR1, RASGRF1, RNF41 and IST1. Associates with the ESCRT-0 complex and with microtubules. Interacts with BIRC6/bruce and KIF23/MKLP1.</text>
</comment>
<dbReference type="GO" id="GO:0004843">
    <property type="term" value="F:cysteine-type deubiquitinase activity"/>
    <property type="evidence" value="ECO:0007669"/>
    <property type="project" value="UniProtKB-EC"/>
</dbReference>
<evidence type="ECO:0000256" key="12">
    <source>
        <dbReference type="ARBA" id="ARBA00022753"/>
    </source>
</evidence>
<evidence type="ECO:0000256" key="1">
    <source>
        <dbReference type="ARBA" id="ARBA00000707"/>
    </source>
</evidence>
<evidence type="ECO:0000259" key="29">
    <source>
        <dbReference type="PROSITE" id="PS50235"/>
    </source>
</evidence>
<evidence type="ECO:0000256" key="4">
    <source>
        <dbReference type="ARBA" id="ARBA00004481"/>
    </source>
</evidence>
<keyword evidence="8" id="KW-1003">Cell membrane</keyword>